<evidence type="ECO:0000313" key="5">
    <source>
        <dbReference type="Proteomes" id="UP000218965"/>
    </source>
</evidence>
<dbReference type="InterPro" id="IPR041674">
    <property type="entry name" value="TetR_C_22"/>
</dbReference>
<dbReference type="AlphaFoldDB" id="A0A0U4WYU6"/>
<protein>
    <submittedName>
        <fullName evidence="4">Transcriptional regulator, TetR family protein</fullName>
    </submittedName>
</protein>
<evidence type="ECO:0000313" key="4">
    <source>
        <dbReference type="EMBL" id="BAU32890.1"/>
    </source>
</evidence>
<evidence type="ECO:0000256" key="2">
    <source>
        <dbReference type="PROSITE-ProRule" id="PRU00335"/>
    </source>
</evidence>
<organism evidence="4 5">
    <name type="scientific">Microcella alkaliphila</name>
    <dbReference type="NCBI Taxonomy" id="279828"/>
    <lineage>
        <taxon>Bacteria</taxon>
        <taxon>Bacillati</taxon>
        <taxon>Actinomycetota</taxon>
        <taxon>Actinomycetes</taxon>
        <taxon>Micrococcales</taxon>
        <taxon>Microbacteriaceae</taxon>
        <taxon>Microcella</taxon>
    </lineage>
</organism>
<proteinExistence type="predicted"/>
<gene>
    <name evidence="4" type="ORF">MalAC0309_2045</name>
</gene>
<keyword evidence="1 2" id="KW-0238">DNA-binding</keyword>
<evidence type="ECO:0000259" key="3">
    <source>
        <dbReference type="PROSITE" id="PS50977"/>
    </source>
</evidence>
<dbReference type="PROSITE" id="PS50977">
    <property type="entry name" value="HTH_TETR_2"/>
    <property type="match status" value="1"/>
</dbReference>
<dbReference type="InterPro" id="IPR009057">
    <property type="entry name" value="Homeodomain-like_sf"/>
</dbReference>
<dbReference type="InterPro" id="IPR001647">
    <property type="entry name" value="HTH_TetR"/>
</dbReference>
<dbReference type="Pfam" id="PF17928">
    <property type="entry name" value="TetR_C_22"/>
    <property type="match status" value="1"/>
</dbReference>
<sequence length="219" mass="24339">MAHDTLDTPALATDRVVMRTEPVQQRSAERIELLLDAAAQLIDEGGIDGVTTSAVAKRSGSSVGVVYRYFPNIQSLLRALAVRNMERYLERVWHGVENSGPEPWSSFDSTLNAFVDMTRHEPGFRALRFGDVIDQRFMNPELSNNQILARKFADQVGETYNFAPDATLVFHLEVAVEIASGLLARAFQLDPQGDEAFIEATRQLCGDYLRTNIPLTVAP</sequence>
<dbReference type="GO" id="GO:0000976">
    <property type="term" value="F:transcription cis-regulatory region binding"/>
    <property type="evidence" value="ECO:0007669"/>
    <property type="project" value="TreeGrafter"/>
</dbReference>
<dbReference type="PRINTS" id="PR00455">
    <property type="entry name" value="HTHTETR"/>
</dbReference>
<dbReference type="PANTHER" id="PTHR30055:SF226">
    <property type="entry name" value="HTH-TYPE TRANSCRIPTIONAL REGULATOR PKSA"/>
    <property type="match status" value="1"/>
</dbReference>
<dbReference type="RefSeq" id="WP_231923918.1">
    <property type="nucleotide sequence ID" value="NZ_AP017315.1"/>
</dbReference>
<dbReference type="InterPro" id="IPR050109">
    <property type="entry name" value="HTH-type_TetR-like_transc_reg"/>
</dbReference>
<dbReference type="SUPFAM" id="SSF46689">
    <property type="entry name" value="Homeodomain-like"/>
    <property type="match status" value="1"/>
</dbReference>
<dbReference type="Pfam" id="PF00440">
    <property type="entry name" value="TetR_N"/>
    <property type="match status" value="1"/>
</dbReference>
<dbReference type="GO" id="GO:0003700">
    <property type="term" value="F:DNA-binding transcription factor activity"/>
    <property type="evidence" value="ECO:0007669"/>
    <property type="project" value="TreeGrafter"/>
</dbReference>
<dbReference type="Proteomes" id="UP000218965">
    <property type="component" value="Chromosome"/>
</dbReference>
<reference evidence="5" key="1">
    <citation type="submission" date="2015-12" db="EMBL/GenBank/DDBJ databases">
        <authorList>
            <person name="Shamseldin A."/>
            <person name="Moawad H."/>
            <person name="Abd El-Rahim W.M."/>
            <person name="Sadowsky M.J."/>
        </authorList>
    </citation>
    <scope>NUCLEOTIDE SEQUENCE [LARGE SCALE GENOMIC DNA]</scope>
    <source>
        <strain evidence="5">JAM AC0309</strain>
    </source>
</reference>
<accession>A0A0U4WYU6</accession>
<feature type="domain" description="HTH tetR-type" evidence="3">
    <location>
        <begin position="28"/>
        <end position="88"/>
    </location>
</feature>
<evidence type="ECO:0000256" key="1">
    <source>
        <dbReference type="ARBA" id="ARBA00023125"/>
    </source>
</evidence>
<name>A0A0U4WYU6_9MICO</name>
<dbReference type="PANTHER" id="PTHR30055">
    <property type="entry name" value="HTH-TYPE TRANSCRIPTIONAL REGULATOR RUTR"/>
    <property type="match status" value="1"/>
</dbReference>
<dbReference type="KEGG" id="malk:MalAC0309_2045"/>
<dbReference type="Gene3D" id="1.10.357.10">
    <property type="entry name" value="Tetracycline Repressor, domain 2"/>
    <property type="match status" value="1"/>
</dbReference>
<dbReference type="EMBL" id="AP017315">
    <property type="protein sequence ID" value="BAU32890.1"/>
    <property type="molecule type" value="Genomic_DNA"/>
</dbReference>
<feature type="DNA-binding region" description="H-T-H motif" evidence="2">
    <location>
        <begin position="51"/>
        <end position="70"/>
    </location>
</feature>
<reference evidence="4 5" key="2">
    <citation type="submission" date="2016-01" db="EMBL/GenBank/DDBJ databases">
        <title>Microcella alkaliphila JAM AC0309 whole genome shotgun sequence.</title>
        <authorList>
            <person name="Kurata A."/>
            <person name="Hirose Y."/>
            <person name="Kishimoto N."/>
            <person name="Kobayashi T."/>
        </authorList>
    </citation>
    <scope>NUCLEOTIDE SEQUENCE [LARGE SCALE GENOMIC DNA]</scope>
    <source>
        <strain evidence="4 5">JAM AC0309</strain>
    </source>
</reference>